<dbReference type="SUPFAM" id="SSF48576">
    <property type="entry name" value="Terpenoid synthases"/>
    <property type="match status" value="1"/>
</dbReference>
<evidence type="ECO:0000313" key="2">
    <source>
        <dbReference type="Proteomes" id="UP000031390"/>
    </source>
</evidence>
<dbReference type="InterPro" id="IPR008949">
    <property type="entry name" value="Isoprenoid_synthase_dom_sf"/>
</dbReference>
<dbReference type="InterPro" id="IPR044843">
    <property type="entry name" value="Trans_IPPS_bact-type"/>
</dbReference>
<protein>
    <submittedName>
        <fullName evidence="1">Phytoene synthase</fullName>
        <ecNumber evidence="1">2.5.1.32</ecNumber>
    </submittedName>
</protein>
<keyword evidence="1" id="KW-0808">Transferase</keyword>
<dbReference type="Gene3D" id="1.10.600.10">
    <property type="entry name" value="Farnesyl Diphosphate Synthase"/>
    <property type="match status" value="1"/>
</dbReference>
<dbReference type="SFLD" id="SFLDG01018">
    <property type="entry name" value="Squalene/Phytoene_Synthase_Lik"/>
    <property type="match status" value="1"/>
</dbReference>
<dbReference type="GO" id="GO:0051996">
    <property type="term" value="F:squalene synthase [NAD(P)H] activity"/>
    <property type="evidence" value="ECO:0007669"/>
    <property type="project" value="InterPro"/>
</dbReference>
<comment type="caution">
    <text evidence="1">The sequence shown here is derived from an EMBL/GenBank/DDBJ whole genome shotgun (WGS) entry which is preliminary data.</text>
</comment>
<name>A0A0C1GQ22_9NEIS</name>
<dbReference type="InterPro" id="IPR017827">
    <property type="entry name" value="HSQ_synthase_HpnC"/>
</dbReference>
<dbReference type="InterPro" id="IPR002060">
    <property type="entry name" value="Squ/phyt_synthse"/>
</dbReference>
<gene>
    <name evidence="1" type="ORF">MCC93_13550</name>
</gene>
<dbReference type="SFLD" id="SFLDG01212">
    <property type="entry name" value="Phytoene_synthase_like"/>
    <property type="match status" value="1"/>
</dbReference>
<dbReference type="InterPro" id="IPR033904">
    <property type="entry name" value="Trans_IPPS_HH"/>
</dbReference>
<dbReference type="EC" id="2.5.1.32" evidence="1"/>
<accession>A0A0C1GQ22</accession>
<dbReference type="GO" id="GO:0016114">
    <property type="term" value="P:terpenoid biosynthetic process"/>
    <property type="evidence" value="ECO:0007669"/>
    <property type="project" value="UniProtKB-ARBA"/>
</dbReference>
<sequence length="317" mass="36270">MGSIETDAYGLEYQPSSTSNFTLQGICPQKNESTFYHLQYLNPESIMSVNHYENFPVGSLVMPRRLRKPTHAVYTFARTADDLADEGNAESDERLRALDELKSELDRIQRGEAPLTPLMQRLQREAIAPFKLPLQPFYDLLSAFSQDVVKTRYQDFGDLIDYCRRSANPVGRIMLHLYGQTDEVSIAQSDGICTALQLINFWQDVAVDWQKGRVYIPQDDLQKFNVSEAQIAEGKADFAFQRLMAYECNRAFQMLKGGSPLGKTLKGRLGFELRMIIVGGQLILQKLDGCKYDMFTQRPVLDKKDWLIILKRAFLKK</sequence>
<dbReference type="AlphaFoldDB" id="A0A0C1GQ22"/>
<dbReference type="PANTHER" id="PTHR31480">
    <property type="entry name" value="BIFUNCTIONAL LYCOPENE CYCLASE/PHYTOENE SYNTHASE"/>
    <property type="match status" value="1"/>
</dbReference>
<dbReference type="EMBL" id="JUFZ01000052">
    <property type="protein sequence ID" value="KIC07486.1"/>
    <property type="molecule type" value="Genomic_DNA"/>
</dbReference>
<dbReference type="SFLD" id="SFLDS00005">
    <property type="entry name" value="Isoprenoid_Synthase_Type_I"/>
    <property type="match status" value="1"/>
</dbReference>
<proteinExistence type="predicted"/>
<dbReference type="Proteomes" id="UP000031390">
    <property type="component" value="Unassembled WGS sequence"/>
</dbReference>
<dbReference type="NCBIfam" id="TIGR03464">
    <property type="entry name" value="HpnC"/>
    <property type="match status" value="1"/>
</dbReference>
<dbReference type="Pfam" id="PF00494">
    <property type="entry name" value="SQS_PSY"/>
    <property type="match status" value="1"/>
</dbReference>
<dbReference type="PATRIC" id="fig|1056807.3.peg.1303"/>
<reference evidence="1 2" key="1">
    <citation type="submission" date="2014-12" db="EMBL/GenBank/DDBJ databases">
        <title>Genome sequence of Morococcus cerebrosus.</title>
        <authorList>
            <person name="Shin S.-K."/>
            <person name="Yi H."/>
        </authorList>
    </citation>
    <scope>NUCLEOTIDE SEQUENCE [LARGE SCALE GENOMIC DNA]</scope>
    <source>
        <strain evidence="1 2">CIP 81.93</strain>
    </source>
</reference>
<dbReference type="CDD" id="cd00683">
    <property type="entry name" value="Trans_IPPS_HH"/>
    <property type="match status" value="1"/>
</dbReference>
<organism evidence="1 2">
    <name type="scientific">Morococcus cerebrosus</name>
    <dbReference type="NCBI Taxonomy" id="1056807"/>
    <lineage>
        <taxon>Bacteria</taxon>
        <taxon>Pseudomonadati</taxon>
        <taxon>Pseudomonadota</taxon>
        <taxon>Betaproteobacteria</taxon>
        <taxon>Neisseriales</taxon>
        <taxon>Neisseriaceae</taxon>
        <taxon>Morococcus</taxon>
    </lineage>
</organism>
<dbReference type="GO" id="GO:0004311">
    <property type="term" value="F:geranylgeranyl diphosphate synthase activity"/>
    <property type="evidence" value="ECO:0007669"/>
    <property type="project" value="InterPro"/>
</dbReference>
<evidence type="ECO:0000313" key="1">
    <source>
        <dbReference type="EMBL" id="KIC07486.1"/>
    </source>
</evidence>